<comment type="subcellular location">
    <subcellularLocation>
        <location evidence="1">Membrane</location>
        <topology evidence="1">Multi-pass membrane protein</topology>
    </subcellularLocation>
</comment>
<dbReference type="GO" id="GO:0016020">
    <property type="term" value="C:membrane"/>
    <property type="evidence" value="ECO:0007669"/>
    <property type="project" value="UniProtKB-SubCell"/>
</dbReference>
<name>A0AAU9WVP7_9CNID</name>
<organism evidence="19 20">
    <name type="scientific">Pocillopora meandrina</name>
    <dbReference type="NCBI Taxonomy" id="46732"/>
    <lineage>
        <taxon>Eukaryota</taxon>
        <taxon>Metazoa</taxon>
        <taxon>Cnidaria</taxon>
        <taxon>Anthozoa</taxon>
        <taxon>Hexacorallia</taxon>
        <taxon>Scleractinia</taxon>
        <taxon>Astrocoeniina</taxon>
        <taxon>Pocilloporidae</taxon>
        <taxon>Pocillopora</taxon>
    </lineage>
</organism>
<keyword evidence="3" id="KW-0813">Transport</keyword>
<feature type="compositionally biased region" description="Basic and acidic residues" evidence="15">
    <location>
        <begin position="75"/>
        <end position="89"/>
    </location>
</feature>
<evidence type="ECO:0000256" key="7">
    <source>
        <dbReference type="ARBA" id="ARBA00022958"/>
    </source>
</evidence>
<feature type="compositionally biased region" description="Low complexity" evidence="15">
    <location>
        <begin position="899"/>
        <end position="909"/>
    </location>
</feature>
<gene>
    <name evidence="19" type="ORF">PMEA_00012907</name>
</gene>
<evidence type="ECO:0000259" key="17">
    <source>
        <dbReference type="Pfam" id="PF00324"/>
    </source>
</evidence>
<evidence type="ECO:0000256" key="5">
    <source>
        <dbReference type="ARBA" id="ARBA00022692"/>
    </source>
</evidence>
<protein>
    <recommendedName>
        <fullName evidence="21">Solute carrier family 12 member 2</fullName>
    </recommendedName>
</protein>
<dbReference type="Proteomes" id="UP001159428">
    <property type="component" value="Unassembled WGS sequence"/>
</dbReference>
<evidence type="ECO:0000256" key="16">
    <source>
        <dbReference type="SAM" id="Phobius"/>
    </source>
</evidence>
<evidence type="ECO:0000256" key="2">
    <source>
        <dbReference type="ARBA" id="ARBA00010593"/>
    </source>
</evidence>
<evidence type="ECO:0000256" key="14">
    <source>
        <dbReference type="ARBA" id="ARBA00023214"/>
    </source>
</evidence>
<proteinExistence type="inferred from homology"/>
<keyword evidence="4" id="KW-0633">Potassium transport</keyword>
<evidence type="ECO:0000313" key="19">
    <source>
        <dbReference type="EMBL" id="CAH3127181.1"/>
    </source>
</evidence>
<dbReference type="InterPro" id="IPR018491">
    <property type="entry name" value="SLC12_C"/>
</dbReference>
<feature type="region of interest" description="Disordered" evidence="15">
    <location>
        <begin position="860"/>
        <end position="910"/>
    </location>
</feature>
<feature type="transmembrane region" description="Helical" evidence="16">
    <location>
        <begin position="222"/>
        <end position="241"/>
    </location>
</feature>
<keyword evidence="10" id="KW-0406">Ion transport</keyword>
<feature type="transmembrane region" description="Helical" evidence="16">
    <location>
        <begin position="253"/>
        <end position="278"/>
    </location>
</feature>
<keyword evidence="8 16" id="KW-1133">Transmembrane helix</keyword>
<keyword evidence="12" id="KW-0325">Glycoprotein</keyword>
<dbReference type="PRINTS" id="PR01207">
    <property type="entry name" value="NAKCLTRNSPRT"/>
</dbReference>
<feature type="transmembrane region" description="Helical" evidence="16">
    <location>
        <begin position="423"/>
        <end position="445"/>
    </location>
</feature>
<feature type="transmembrane region" description="Helical" evidence="16">
    <location>
        <begin position="604"/>
        <end position="624"/>
    </location>
</feature>
<sequence>MTVGYDASRSPRILDFRYPLTLTKAAVRDRPVHYDKANLQNSRNFDDNTAEISHCHHFSQPFYLIDMSDEVEKKLDVENSKSNPEESPKEQAAGDDESTEQKKKFSVLKVKFGPDSSGDTNGEHSNESSSPSSPIESPRSPEHFTHGYATNEAIPMTIFYRSQHSHGHGGKQRPTLQQLRKGLENDKAEFIEETAPLDDSRLEDGQDSIEIRNGKSAPKFGWIKGVLFGCLLNIWGVMLYLRLSWVVGQAGIALASLIVIMSAVVTTLTTLSLSAVCTNGEVKGGGAYYLISRSLGPEFGGSIGIIFSVASAVATAMYVVGFSETVRDILRDNGSLIVDESNDIRIVGLITVVILLGITMIGLKWVVRAQMLLLIVLVISILNVLIGTFIGPQSEESRSRGFVGYQKDVFETNLGPGYKGESFFSVFAVFFPAATGILAGVNISGDLKDVHKAVPKGTLLAILISTIVYVMLAWFVGGCVEREALGFVQEVLQNKTLASCVEQECRYGLLNDFQVMEEVSGWGPIVTAGIFASTLSSALASLVGAPKAFQAVCKDKLFPYIDFFGVGYGPGNEPRRGYILAFFVAAAFIAIGDLNVIAPIISNFFLIVYALINYAVFAASLSRSPGWRPSFKYYNMWVSLLGALLCIAMMFLINWWAALLTIFIVLILYKYVDFTKPQVNWGSSAQAYTFVQALRYTRRLDGIGHHVKNFRPHCLVLTGHPHDRPNLTYLVSQITKNVSLMVYANVIKEAFGMLPEDESDVEWMRKHKIKAFRAVTTAPSLRMGVQSMIHLTGLGKMRPNTVVMGYKNNWTDKRYLSEVVDYLGVINDVFELKYGLVILRMNEEQKKNFIVEKVDESSSSDSDSIIEEDEYPKPKRSSPAKKSTNEERESLTSPEKASELTSESSPTPEVKIALKEKQTGTIDVWWLYDDGGLTVLLPYLLTLHRAWKKCKLRFFSANIRSKHEVNPQGLQMANLLKKFRFDASCVEQVEINEPPSKESIDAFRRLPVKEELGEEPIKDQKVLRTIRIGELVRQHCSEETRLVVISIPVPVTDVTTPLMYMSWLEVMSADLPPVLLVRGNQTNVLTFYS</sequence>
<keyword evidence="6" id="KW-0769">Symport</keyword>
<evidence type="ECO:0000256" key="11">
    <source>
        <dbReference type="ARBA" id="ARBA00023136"/>
    </source>
</evidence>
<keyword evidence="7" id="KW-0630">Potassium</keyword>
<dbReference type="GO" id="GO:0008511">
    <property type="term" value="F:sodium:potassium:chloride symporter activity"/>
    <property type="evidence" value="ECO:0007669"/>
    <property type="project" value="TreeGrafter"/>
</dbReference>
<dbReference type="InterPro" id="IPR004841">
    <property type="entry name" value="AA-permease/SLC12A_dom"/>
</dbReference>
<dbReference type="GO" id="GO:0006884">
    <property type="term" value="P:cell volume homeostasis"/>
    <property type="evidence" value="ECO:0007669"/>
    <property type="project" value="TreeGrafter"/>
</dbReference>
<evidence type="ECO:0000256" key="8">
    <source>
        <dbReference type="ARBA" id="ARBA00022989"/>
    </source>
</evidence>
<keyword evidence="13" id="KW-0739">Sodium transport</keyword>
<dbReference type="PANTHER" id="PTHR11827">
    <property type="entry name" value="SOLUTE CARRIER FAMILY 12, CATION COTRANSPORTERS"/>
    <property type="match status" value="1"/>
</dbReference>
<dbReference type="Pfam" id="PF00324">
    <property type="entry name" value="AA_permease"/>
    <property type="match status" value="1"/>
</dbReference>
<evidence type="ECO:0000256" key="1">
    <source>
        <dbReference type="ARBA" id="ARBA00004141"/>
    </source>
</evidence>
<evidence type="ECO:0000256" key="4">
    <source>
        <dbReference type="ARBA" id="ARBA00022538"/>
    </source>
</evidence>
<evidence type="ECO:0000256" key="9">
    <source>
        <dbReference type="ARBA" id="ARBA00023053"/>
    </source>
</evidence>
<dbReference type="GO" id="GO:1990573">
    <property type="term" value="P:potassium ion import across plasma membrane"/>
    <property type="evidence" value="ECO:0007669"/>
    <property type="project" value="TreeGrafter"/>
</dbReference>
<feature type="transmembrane region" description="Helical" evidence="16">
    <location>
        <begin position="578"/>
        <end position="598"/>
    </location>
</feature>
<evidence type="ECO:0000256" key="12">
    <source>
        <dbReference type="ARBA" id="ARBA00023180"/>
    </source>
</evidence>
<keyword evidence="14" id="KW-0868">Chloride</keyword>
<feature type="transmembrane region" description="Helical" evidence="16">
    <location>
        <begin position="636"/>
        <end position="669"/>
    </location>
</feature>
<keyword evidence="9" id="KW-0915">Sodium</keyword>
<dbReference type="FunFam" id="1.20.1740.10:FF:000022">
    <property type="entry name" value="Bumetanide-sensitive na-k-cl cotransport protein"/>
    <property type="match status" value="1"/>
</dbReference>
<dbReference type="InterPro" id="IPR004842">
    <property type="entry name" value="SLC12A_fam"/>
</dbReference>
<dbReference type="Gene3D" id="1.20.1740.10">
    <property type="entry name" value="Amino acid/polyamine transporter I"/>
    <property type="match status" value="1"/>
</dbReference>
<evidence type="ECO:0000313" key="20">
    <source>
        <dbReference type="Proteomes" id="UP001159428"/>
    </source>
</evidence>
<dbReference type="InterPro" id="IPR002443">
    <property type="entry name" value="SLC12A1/SLC12A2"/>
</dbReference>
<dbReference type="PANTHER" id="PTHR11827:SF103">
    <property type="entry name" value="SODIUM CHLORIDE COTRANSPORTER 69, ISOFORM E"/>
    <property type="match status" value="1"/>
</dbReference>
<dbReference type="GO" id="GO:0055075">
    <property type="term" value="P:potassium ion homeostasis"/>
    <property type="evidence" value="ECO:0007669"/>
    <property type="project" value="TreeGrafter"/>
</dbReference>
<evidence type="ECO:0008006" key="21">
    <source>
        <dbReference type="Google" id="ProtNLM"/>
    </source>
</evidence>
<evidence type="ECO:0000256" key="6">
    <source>
        <dbReference type="ARBA" id="ARBA00022847"/>
    </source>
</evidence>
<feature type="transmembrane region" description="Helical" evidence="16">
    <location>
        <begin position="457"/>
        <end position="477"/>
    </location>
</feature>
<dbReference type="Pfam" id="PF03522">
    <property type="entry name" value="SLC12"/>
    <property type="match status" value="1"/>
</dbReference>
<feature type="transmembrane region" description="Helical" evidence="16">
    <location>
        <begin position="299"/>
        <end position="320"/>
    </location>
</feature>
<evidence type="ECO:0000256" key="3">
    <source>
        <dbReference type="ARBA" id="ARBA00022448"/>
    </source>
</evidence>
<feature type="transmembrane region" description="Helical" evidence="16">
    <location>
        <begin position="344"/>
        <end position="365"/>
    </location>
</feature>
<dbReference type="GO" id="GO:0055064">
    <property type="term" value="P:chloride ion homeostasis"/>
    <property type="evidence" value="ECO:0007669"/>
    <property type="project" value="TreeGrafter"/>
</dbReference>
<feature type="compositionally biased region" description="Low complexity" evidence="15">
    <location>
        <begin position="127"/>
        <end position="138"/>
    </location>
</feature>
<evidence type="ECO:0000259" key="18">
    <source>
        <dbReference type="Pfam" id="PF03522"/>
    </source>
</evidence>
<evidence type="ECO:0000256" key="10">
    <source>
        <dbReference type="ARBA" id="ARBA00023065"/>
    </source>
</evidence>
<keyword evidence="11 16" id="KW-0472">Membrane</keyword>
<keyword evidence="5 16" id="KW-0812">Transmembrane</keyword>
<feature type="transmembrane region" description="Helical" evidence="16">
    <location>
        <begin position="372"/>
        <end position="390"/>
    </location>
</feature>
<dbReference type="AlphaFoldDB" id="A0AAU9WVP7"/>
<dbReference type="GO" id="GO:0055078">
    <property type="term" value="P:sodium ion homeostasis"/>
    <property type="evidence" value="ECO:0007669"/>
    <property type="project" value="TreeGrafter"/>
</dbReference>
<feature type="region of interest" description="Disordered" evidence="15">
    <location>
        <begin position="75"/>
        <end position="146"/>
    </location>
</feature>
<dbReference type="NCBIfam" id="TIGR00930">
    <property type="entry name" value="2a30"/>
    <property type="match status" value="1"/>
</dbReference>
<feature type="transmembrane region" description="Helical" evidence="16">
    <location>
        <begin position="522"/>
        <end position="545"/>
    </location>
</feature>
<comment type="similarity">
    <text evidence="2">Belongs to the SLC12A transporter family.</text>
</comment>
<comment type="caution">
    <text evidence="19">The sequence shown here is derived from an EMBL/GenBank/DDBJ whole genome shotgun (WGS) entry which is preliminary data.</text>
</comment>
<accession>A0AAU9WVP7</accession>
<reference evidence="19 20" key="1">
    <citation type="submission" date="2022-05" db="EMBL/GenBank/DDBJ databases">
        <authorList>
            <consortium name="Genoscope - CEA"/>
            <person name="William W."/>
        </authorList>
    </citation>
    <scope>NUCLEOTIDE SEQUENCE [LARGE SCALE GENOMIC DNA]</scope>
</reference>
<evidence type="ECO:0000256" key="13">
    <source>
        <dbReference type="ARBA" id="ARBA00023201"/>
    </source>
</evidence>
<keyword evidence="20" id="KW-1185">Reference proteome</keyword>
<feature type="domain" description="SLC12A transporter C-terminal" evidence="18">
    <location>
        <begin position="724"/>
        <end position="1089"/>
    </location>
</feature>
<dbReference type="EMBL" id="CALNXJ010000022">
    <property type="protein sequence ID" value="CAH3127181.1"/>
    <property type="molecule type" value="Genomic_DNA"/>
</dbReference>
<evidence type="ECO:0000256" key="15">
    <source>
        <dbReference type="SAM" id="MobiDB-lite"/>
    </source>
</evidence>
<feature type="domain" description="Amino acid permease/ SLC12A" evidence="17">
    <location>
        <begin position="225"/>
        <end position="715"/>
    </location>
</feature>